<evidence type="ECO:0000259" key="4">
    <source>
        <dbReference type="Pfam" id="PF02668"/>
    </source>
</evidence>
<dbReference type="Pfam" id="PF02668">
    <property type="entry name" value="TauD"/>
    <property type="match status" value="1"/>
</dbReference>
<keyword evidence="3" id="KW-0045">Antibiotic biosynthesis</keyword>
<dbReference type="GO" id="GO:0051213">
    <property type="term" value="F:dioxygenase activity"/>
    <property type="evidence" value="ECO:0007669"/>
    <property type="project" value="UniProtKB-KW"/>
</dbReference>
<comment type="caution">
    <text evidence="5">The sequence shown here is derived from an EMBL/GenBank/DDBJ whole genome shotgun (WGS) entry which is preliminary data.</text>
</comment>
<comment type="cofactor">
    <cofactor evidence="1">
        <name>Fe(2+)</name>
        <dbReference type="ChEBI" id="CHEBI:29033"/>
    </cofactor>
</comment>
<dbReference type="EMBL" id="JAHHHW010000076">
    <property type="protein sequence ID" value="MBW4431910.1"/>
    <property type="molecule type" value="Genomic_DNA"/>
</dbReference>
<accession>A0A9E3LTF3</accession>
<feature type="domain" description="TauD/TfdA-like" evidence="4">
    <location>
        <begin position="51"/>
        <end position="339"/>
    </location>
</feature>
<name>A0A9E3LTF3_9NOST</name>
<reference evidence="5" key="2">
    <citation type="journal article" date="2022" name="Microbiol. Resour. Announc.">
        <title>Metagenome Sequencing to Explore Phylogenomics of Terrestrial Cyanobacteria.</title>
        <authorList>
            <person name="Ward R.D."/>
            <person name="Stajich J.E."/>
            <person name="Johansen J.R."/>
            <person name="Huntemann M."/>
            <person name="Clum A."/>
            <person name="Foster B."/>
            <person name="Foster B."/>
            <person name="Roux S."/>
            <person name="Palaniappan K."/>
            <person name="Varghese N."/>
            <person name="Mukherjee S."/>
            <person name="Reddy T.B.K."/>
            <person name="Daum C."/>
            <person name="Copeland A."/>
            <person name="Chen I.A."/>
            <person name="Ivanova N.N."/>
            <person name="Kyrpides N.C."/>
            <person name="Shapiro N."/>
            <person name="Eloe-Fadrosh E.A."/>
            <person name="Pietrasiak N."/>
        </authorList>
    </citation>
    <scope>NUCLEOTIDE SEQUENCE</scope>
    <source>
        <strain evidence="5">HA4357-MV3</strain>
    </source>
</reference>
<evidence type="ECO:0000313" key="5">
    <source>
        <dbReference type="EMBL" id="MBW4431910.1"/>
    </source>
</evidence>
<evidence type="ECO:0000256" key="3">
    <source>
        <dbReference type="ARBA" id="ARBA00023194"/>
    </source>
</evidence>
<evidence type="ECO:0000256" key="2">
    <source>
        <dbReference type="ARBA" id="ARBA00023002"/>
    </source>
</evidence>
<organism evidence="5 6">
    <name type="scientific">Pelatocladus maniniholoensis HA4357-MV3</name>
    <dbReference type="NCBI Taxonomy" id="1117104"/>
    <lineage>
        <taxon>Bacteria</taxon>
        <taxon>Bacillati</taxon>
        <taxon>Cyanobacteriota</taxon>
        <taxon>Cyanophyceae</taxon>
        <taxon>Nostocales</taxon>
        <taxon>Nostocaceae</taxon>
        <taxon>Pelatocladus</taxon>
    </lineage>
</organism>
<dbReference type="AlphaFoldDB" id="A0A9E3LTF3"/>
<dbReference type="SUPFAM" id="SSF51197">
    <property type="entry name" value="Clavaminate synthase-like"/>
    <property type="match status" value="1"/>
</dbReference>
<dbReference type="Proteomes" id="UP000813215">
    <property type="component" value="Unassembled WGS sequence"/>
</dbReference>
<keyword evidence="5" id="KW-0223">Dioxygenase</keyword>
<gene>
    <name evidence="5" type="ORF">KME28_09320</name>
</gene>
<evidence type="ECO:0000313" key="6">
    <source>
        <dbReference type="Proteomes" id="UP000813215"/>
    </source>
</evidence>
<reference evidence="5" key="1">
    <citation type="submission" date="2021-05" db="EMBL/GenBank/DDBJ databases">
        <authorList>
            <person name="Pietrasiak N."/>
            <person name="Ward R."/>
            <person name="Stajich J.E."/>
            <person name="Kurbessoian T."/>
        </authorList>
    </citation>
    <scope>NUCLEOTIDE SEQUENCE</scope>
    <source>
        <strain evidence="5">HA4357-MV3</strain>
    </source>
</reference>
<dbReference type="GO" id="GO:0017000">
    <property type="term" value="P:antibiotic biosynthetic process"/>
    <property type="evidence" value="ECO:0007669"/>
    <property type="project" value="UniProtKB-KW"/>
</dbReference>
<evidence type="ECO:0000256" key="1">
    <source>
        <dbReference type="ARBA" id="ARBA00001954"/>
    </source>
</evidence>
<proteinExistence type="predicted"/>
<sequence>MKQVKINNSNFQHKFPNIGRKSISLETEIIKIDYFGDEQTLPLVIKPFVSDVDIADWAEANRKFVDTNLIKHGAILFKGFNITTAAAFERFGLAVCSELFNENGEHPRETVSGKVYTPVFYPAESKLLWHNENSFNYQWPIKILFGCRQPAQQGGETPIVDSRKVFQLIKPKIRERFVENQVMYVRNYGNGLGLDWQTVFQTQSRVKVENFCRSNLIHFEWKNDGGLRTIAIRPAIVKHPQTGEFSWFNQAQHWHLACLETQTRESLLSYFQEEDLPRNCYYGDGTPIEDSTMLEICAVYQRLEVCFPWQQGDILLLDNVLTAHGRNPYVGERKLFVAMGGLITFSQT</sequence>
<dbReference type="PANTHER" id="PTHR10696">
    <property type="entry name" value="GAMMA-BUTYROBETAINE HYDROXYLASE-RELATED"/>
    <property type="match status" value="1"/>
</dbReference>
<dbReference type="InterPro" id="IPR042098">
    <property type="entry name" value="TauD-like_sf"/>
</dbReference>
<dbReference type="InterPro" id="IPR050411">
    <property type="entry name" value="AlphaKG_dependent_hydroxylases"/>
</dbReference>
<dbReference type="InterPro" id="IPR003819">
    <property type="entry name" value="TauD/TfdA-like"/>
</dbReference>
<dbReference type="PANTHER" id="PTHR10696:SF56">
    <property type="entry name" value="TAUD_TFDA-LIKE DOMAIN-CONTAINING PROTEIN"/>
    <property type="match status" value="1"/>
</dbReference>
<dbReference type="Gene3D" id="3.60.130.10">
    <property type="entry name" value="Clavaminate synthase-like"/>
    <property type="match status" value="1"/>
</dbReference>
<keyword evidence="2" id="KW-0560">Oxidoreductase</keyword>
<protein>
    <submittedName>
        <fullName evidence="5">TauD/TfdA family dioxygenase</fullName>
    </submittedName>
</protein>